<dbReference type="Proteomes" id="UP001500886">
    <property type="component" value="Unassembled WGS sequence"/>
</dbReference>
<proteinExistence type="predicted"/>
<dbReference type="SUPFAM" id="SSF53335">
    <property type="entry name" value="S-adenosyl-L-methionine-dependent methyltransferases"/>
    <property type="match status" value="1"/>
</dbReference>
<sequence>MDDMQYKSAVTEAFDRAASTYDQLGVEFFTPMGRRLVERVAPRSGERVLDVGCGRGAVLFAAAERVGPAGHVLGIDIAPAMVAQARRQAVALGAGNVEVRVMDGERPDLPVASFDVVAGSYSVIFLPDAPAALARYARLLRPSGRIAFTSPVFTDGTFPFLPPVFTELIPARLLEALPPEWRPTELRRRFNSWLGDAGELDRTMRAAGYRDVAITDEPVDLVAPDGTTWVDWSHTQGMRLLWQHLPERERTALRERLITALDRMRGQGSLHLPTPVRYVVAAVAG</sequence>
<dbReference type="Gene3D" id="3.40.50.150">
    <property type="entry name" value="Vaccinia Virus protein VP39"/>
    <property type="match status" value="1"/>
</dbReference>
<accession>A0ABP6G9F3</accession>
<keyword evidence="3" id="KW-1185">Reference proteome</keyword>
<evidence type="ECO:0000313" key="2">
    <source>
        <dbReference type="EMBL" id="GAA2719507.1"/>
    </source>
</evidence>
<dbReference type="Pfam" id="PF13847">
    <property type="entry name" value="Methyltransf_31"/>
    <property type="match status" value="1"/>
</dbReference>
<organism evidence="2 3">
    <name type="scientific">Streptomyces luteosporeus</name>
    <dbReference type="NCBI Taxonomy" id="173856"/>
    <lineage>
        <taxon>Bacteria</taxon>
        <taxon>Bacillati</taxon>
        <taxon>Actinomycetota</taxon>
        <taxon>Actinomycetes</taxon>
        <taxon>Kitasatosporales</taxon>
        <taxon>Streptomycetaceae</taxon>
        <taxon>Streptomyces</taxon>
    </lineage>
</organism>
<protein>
    <recommendedName>
        <fullName evidence="1">Methyltransferase domain-containing protein</fullName>
    </recommendedName>
</protein>
<dbReference type="InterPro" id="IPR029063">
    <property type="entry name" value="SAM-dependent_MTases_sf"/>
</dbReference>
<reference evidence="3" key="1">
    <citation type="journal article" date="2019" name="Int. J. Syst. Evol. Microbiol.">
        <title>The Global Catalogue of Microorganisms (GCM) 10K type strain sequencing project: providing services to taxonomists for standard genome sequencing and annotation.</title>
        <authorList>
            <consortium name="The Broad Institute Genomics Platform"/>
            <consortium name="The Broad Institute Genome Sequencing Center for Infectious Disease"/>
            <person name="Wu L."/>
            <person name="Ma J."/>
        </authorList>
    </citation>
    <scope>NUCLEOTIDE SEQUENCE [LARGE SCALE GENOMIC DNA]</scope>
    <source>
        <strain evidence="3">JCM 4542</strain>
    </source>
</reference>
<dbReference type="PANTHER" id="PTHR43861:SF1">
    <property type="entry name" value="TRANS-ACONITATE 2-METHYLTRANSFERASE"/>
    <property type="match status" value="1"/>
</dbReference>
<gene>
    <name evidence="2" type="ORF">GCM10010315_37770</name>
</gene>
<dbReference type="EMBL" id="BAAASL010000013">
    <property type="protein sequence ID" value="GAA2719507.1"/>
    <property type="molecule type" value="Genomic_DNA"/>
</dbReference>
<dbReference type="PANTHER" id="PTHR43861">
    <property type="entry name" value="TRANS-ACONITATE 2-METHYLTRANSFERASE-RELATED"/>
    <property type="match status" value="1"/>
</dbReference>
<dbReference type="CDD" id="cd02440">
    <property type="entry name" value="AdoMet_MTases"/>
    <property type="match status" value="1"/>
</dbReference>
<evidence type="ECO:0000313" key="3">
    <source>
        <dbReference type="Proteomes" id="UP001500886"/>
    </source>
</evidence>
<name>A0ABP6G9F3_9ACTN</name>
<comment type="caution">
    <text evidence="2">The sequence shown here is derived from an EMBL/GenBank/DDBJ whole genome shotgun (WGS) entry which is preliminary data.</text>
</comment>
<dbReference type="InterPro" id="IPR025714">
    <property type="entry name" value="Methyltranfer_dom"/>
</dbReference>
<evidence type="ECO:0000259" key="1">
    <source>
        <dbReference type="Pfam" id="PF13847"/>
    </source>
</evidence>
<feature type="domain" description="Methyltransferase" evidence="1">
    <location>
        <begin position="44"/>
        <end position="154"/>
    </location>
</feature>
<dbReference type="RefSeq" id="WP_344436574.1">
    <property type="nucleotide sequence ID" value="NZ_BAAASL010000013.1"/>
</dbReference>